<feature type="transmembrane region" description="Helical" evidence="1">
    <location>
        <begin position="119"/>
        <end position="144"/>
    </location>
</feature>
<dbReference type="RefSeq" id="WP_086063404.1">
    <property type="nucleotide sequence ID" value="NZ_CP021108.1"/>
</dbReference>
<sequence>MMTTGAVDRSGLFSGVSRQRMAFGFITTCVIALSVHAVMLEVFRVPYPSEQITARLPDVLNHIVFAWGAMWLYDSLHLRLYRWSTAWRIAVLTVLLCTLNETLRGWLMNAYCADTSVSALVYFAVQEIPKIAAIAVTATGAVIASRRLSPGWQRGAGAVVLGLFLGFAVGPLLSWLQAVFSAAVAGLAPHGGWCQQPYGMNVLIPAYLTYAEPALACLLCMALVARRLPAHGPLRPLIFMLLILALKMQLLTTFFYAFYAAIPAKTALASMGQFSLETAILGVLTALSWDYATRPSR</sequence>
<dbReference type="AlphaFoldDB" id="A0A1W6YI04"/>
<keyword evidence="1" id="KW-1133">Transmembrane helix</keyword>
<feature type="transmembrane region" description="Helical" evidence="1">
    <location>
        <begin position="21"/>
        <end position="40"/>
    </location>
</feature>
<reference evidence="2 3" key="1">
    <citation type="submission" date="2017-05" db="EMBL/GenBank/DDBJ databases">
        <title>Complete and WGS of Bordetella genogroups.</title>
        <authorList>
            <person name="Spilker T."/>
            <person name="LiPuma J."/>
        </authorList>
    </citation>
    <scope>NUCLEOTIDE SEQUENCE [LARGE SCALE GENOMIC DNA]</scope>
    <source>
        <strain evidence="2 3">AU19157</strain>
    </source>
</reference>
<keyword evidence="3" id="KW-1185">Reference proteome</keyword>
<dbReference type="OrthoDB" id="8690383at2"/>
<feature type="transmembrane region" description="Helical" evidence="1">
    <location>
        <begin position="156"/>
        <end position="184"/>
    </location>
</feature>
<feature type="transmembrane region" description="Helical" evidence="1">
    <location>
        <begin position="274"/>
        <end position="292"/>
    </location>
</feature>
<evidence type="ECO:0000256" key="1">
    <source>
        <dbReference type="SAM" id="Phobius"/>
    </source>
</evidence>
<feature type="transmembrane region" description="Helical" evidence="1">
    <location>
        <begin position="237"/>
        <end position="262"/>
    </location>
</feature>
<feature type="transmembrane region" description="Helical" evidence="1">
    <location>
        <begin position="85"/>
        <end position="107"/>
    </location>
</feature>
<feature type="transmembrane region" description="Helical" evidence="1">
    <location>
        <begin position="204"/>
        <end position="225"/>
    </location>
</feature>
<name>A0A1W6YI04_9BORD</name>
<keyword evidence="1" id="KW-0472">Membrane</keyword>
<dbReference type="EMBL" id="CP021108">
    <property type="protein sequence ID" value="ARP80173.1"/>
    <property type="molecule type" value="Genomic_DNA"/>
</dbReference>
<evidence type="ECO:0000313" key="2">
    <source>
        <dbReference type="EMBL" id="ARP80173.1"/>
    </source>
</evidence>
<protein>
    <submittedName>
        <fullName evidence="2">Uncharacterized protein</fullName>
    </submittedName>
</protein>
<evidence type="ECO:0000313" key="3">
    <source>
        <dbReference type="Proteomes" id="UP000194151"/>
    </source>
</evidence>
<gene>
    <name evidence="2" type="ORF">CAL12_04565</name>
</gene>
<dbReference type="KEGG" id="bgv:CAL12_04565"/>
<proteinExistence type="predicted"/>
<dbReference type="Proteomes" id="UP000194151">
    <property type="component" value="Chromosome"/>
</dbReference>
<keyword evidence="1" id="KW-0812">Transmembrane</keyword>
<organism evidence="2 3">
    <name type="scientific">Bordetella genomosp. 8</name>
    <dbReference type="NCBI Taxonomy" id="1416806"/>
    <lineage>
        <taxon>Bacteria</taxon>
        <taxon>Pseudomonadati</taxon>
        <taxon>Pseudomonadota</taxon>
        <taxon>Betaproteobacteria</taxon>
        <taxon>Burkholderiales</taxon>
        <taxon>Alcaligenaceae</taxon>
        <taxon>Bordetella</taxon>
    </lineage>
</organism>
<accession>A0A1W6YI04</accession>